<dbReference type="Pfam" id="PF07715">
    <property type="entry name" value="Plug"/>
    <property type="match status" value="1"/>
</dbReference>
<keyword evidence="3 8" id="KW-1134">Transmembrane beta strand</keyword>
<evidence type="ECO:0000256" key="9">
    <source>
        <dbReference type="RuleBase" id="RU003357"/>
    </source>
</evidence>
<dbReference type="InterPro" id="IPR012910">
    <property type="entry name" value="Plug_dom"/>
</dbReference>
<dbReference type="RefSeq" id="WP_279244185.1">
    <property type="nucleotide sequence ID" value="NZ_SHNN01000001.1"/>
</dbReference>
<keyword evidence="6 8" id="KW-0472">Membrane</keyword>
<comment type="similarity">
    <text evidence="8 9">Belongs to the TonB-dependent receptor family.</text>
</comment>
<keyword evidence="5 9" id="KW-0798">TonB box</keyword>
<dbReference type="PANTHER" id="PTHR47234:SF3">
    <property type="entry name" value="SECRETIN_TONB SHORT N-TERMINAL DOMAIN-CONTAINING PROTEIN"/>
    <property type="match status" value="1"/>
</dbReference>
<dbReference type="PANTHER" id="PTHR47234">
    <property type="match status" value="1"/>
</dbReference>
<evidence type="ECO:0000256" key="1">
    <source>
        <dbReference type="ARBA" id="ARBA00004571"/>
    </source>
</evidence>
<dbReference type="SUPFAM" id="SSF56935">
    <property type="entry name" value="Porins"/>
    <property type="match status" value="1"/>
</dbReference>
<evidence type="ECO:0000256" key="3">
    <source>
        <dbReference type="ARBA" id="ARBA00022452"/>
    </source>
</evidence>
<feature type="chain" id="PRO_5046940519" description="TonB-dependent receptor" evidence="10">
    <location>
        <begin position="27"/>
        <end position="823"/>
    </location>
</feature>
<keyword evidence="4 8" id="KW-0812">Transmembrane</keyword>
<evidence type="ECO:0008006" key="15">
    <source>
        <dbReference type="Google" id="ProtNLM"/>
    </source>
</evidence>
<dbReference type="Gene3D" id="2.40.170.20">
    <property type="entry name" value="TonB-dependent receptor, beta-barrel domain"/>
    <property type="match status" value="1"/>
</dbReference>
<evidence type="ECO:0000313" key="14">
    <source>
        <dbReference type="Proteomes" id="UP001143362"/>
    </source>
</evidence>
<sequence>MLKLQHKPICLAVAAVVAAMGQPVLAQGGDEKVIEEVITIGTRSSKPRSATDSPVPVDVFSSSDLSAGGNSVDLTDNLKSLIPSYTAIPATGDGSAFIRATSLRGMSSDQTLILVNGKRRHRAALVQDLSSAAGRGAHAPDIGMIPSMGVKSVEVLRDGAAAQYGSDAIAGVINFQMKDDSEGGEVMVQYGEFFDDEQSMKIGANGGVALGDNGFLNLTLEHTDNDALSRGFQRANAQSAIDLGAEGIGADSPFGDAPLAQSWGRPETQATRFFLNAGFDISDSTRLYAFGNYAEAEGRYRFFFREPNNPVDGLDGTLQSLVDDHGYSGDLLETGYTPFLDGEQEDMSLVLGIKGEAGAIFYDLSAAYGMNTLDYFLNNTTNHTLGLGADGEPLQRNFQVGGFEQEETNVNADFSMPVSDTVNVAFGAEWREETFTINSGEENSYIGAGASGLSGFEPQDSGDFSRDNWGIYADVEWDVSDAFMIQGALRYEDFSDFGDTTNGKLAARWTLSDAFTLRAAASTGFHAPTPGQANLRTTTTTFDGITGQQVEEGLLPPTSPVAVLNGGQPLTEEKAVNYSFGFTSNIGENTSLTVDAYLIEVEDRIYRTGDIPVAGVPGAAISFYTNALDVESKGIDVVLTSGWDWGDSASTDLSFAFNYNEFEVTDQQAVQRPGGLDPILPVNARAIGNIENNYPDQRWVLTANTFFGDNWNFLIRANFYGDHYDEAGTVGGALVDADDPSAGIVPGSESQKIGETIFIDLELGWDVTDNVRLTAGGMNIFDEYPDETNAPFRNNQSAGLPYPRRSAANYEGGSWYLRAAYRW</sequence>
<evidence type="ECO:0000259" key="12">
    <source>
        <dbReference type="Pfam" id="PF07715"/>
    </source>
</evidence>
<dbReference type="Gene3D" id="2.170.130.10">
    <property type="entry name" value="TonB-dependent receptor, plug domain"/>
    <property type="match status" value="1"/>
</dbReference>
<keyword evidence="2 8" id="KW-0813">Transport</keyword>
<gene>
    <name evidence="13" type="ORF">EYC98_04910</name>
</gene>
<dbReference type="InterPro" id="IPR000531">
    <property type="entry name" value="Beta-barrel_TonB"/>
</dbReference>
<evidence type="ECO:0000256" key="2">
    <source>
        <dbReference type="ARBA" id="ARBA00022448"/>
    </source>
</evidence>
<protein>
    <recommendedName>
        <fullName evidence="15">TonB-dependent receptor</fullName>
    </recommendedName>
</protein>
<dbReference type="InterPro" id="IPR036942">
    <property type="entry name" value="Beta-barrel_TonB_sf"/>
</dbReference>
<dbReference type="Pfam" id="PF00593">
    <property type="entry name" value="TonB_dep_Rec_b-barrel"/>
    <property type="match status" value="1"/>
</dbReference>
<comment type="subcellular location">
    <subcellularLocation>
        <location evidence="1 8">Cell outer membrane</location>
        <topology evidence="1 8">Multi-pass membrane protein</topology>
    </subcellularLocation>
</comment>
<dbReference type="Proteomes" id="UP001143362">
    <property type="component" value="Unassembled WGS sequence"/>
</dbReference>
<dbReference type="PROSITE" id="PS52016">
    <property type="entry name" value="TONB_DEPENDENT_REC_3"/>
    <property type="match status" value="1"/>
</dbReference>
<dbReference type="InterPro" id="IPR037066">
    <property type="entry name" value="Plug_dom_sf"/>
</dbReference>
<keyword evidence="7 8" id="KW-0998">Cell outer membrane</keyword>
<evidence type="ECO:0000256" key="4">
    <source>
        <dbReference type="ARBA" id="ARBA00022692"/>
    </source>
</evidence>
<feature type="signal peptide" evidence="10">
    <location>
        <begin position="1"/>
        <end position="26"/>
    </location>
</feature>
<feature type="domain" description="TonB-dependent receptor-like beta-barrel" evidence="11">
    <location>
        <begin position="284"/>
        <end position="780"/>
    </location>
</feature>
<feature type="domain" description="TonB-dependent receptor plug" evidence="12">
    <location>
        <begin position="51"/>
        <end position="172"/>
    </location>
</feature>
<reference evidence="13" key="1">
    <citation type="submission" date="2019-02" db="EMBL/GenBank/DDBJ databases">
        <authorList>
            <person name="Li S.-H."/>
        </authorList>
    </citation>
    <scope>NUCLEOTIDE SEQUENCE</scope>
    <source>
        <strain evidence="13">IMCC14734</strain>
    </source>
</reference>
<keyword evidence="14" id="KW-1185">Reference proteome</keyword>
<evidence type="ECO:0000313" key="13">
    <source>
        <dbReference type="EMBL" id="MCX2980206.1"/>
    </source>
</evidence>
<evidence type="ECO:0000256" key="7">
    <source>
        <dbReference type="ARBA" id="ARBA00023237"/>
    </source>
</evidence>
<proteinExistence type="inferred from homology"/>
<evidence type="ECO:0000256" key="6">
    <source>
        <dbReference type="ARBA" id="ARBA00023136"/>
    </source>
</evidence>
<evidence type="ECO:0000256" key="5">
    <source>
        <dbReference type="ARBA" id="ARBA00023077"/>
    </source>
</evidence>
<evidence type="ECO:0000259" key="11">
    <source>
        <dbReference type="Pfam" id="PF00593"/>
    </source>
</evidence>
<comment type="caution">
    <text evidence="13">The sequence shown here is derived from an EMBL/GenBank/DDBJ whole genome shotgun (WGS) entry which is preliminary data.</text>
</comment>
<dbReference type="EMBL" id="SHNN01000001">
    <property type="protein sequence ID" value="MCX2980206.1"/>
    <property type="molecule type" value="Genomic_DNA"/>
</dbReference>
<dbReference type="InterPro" id="IPR039426">
    <property type="entry name" value="TonB-dep_rcpt-like"/>
</dbReference>
<name>A0ABT3TEJ5_9GAMM</name>
<organism evidence="13 14">
    <name type="scientific">Candidatus Litorirhabdus singularis</name>
    <dbReference type="NCBI Taxonomy" id="2518993"/>
    <lineage>
        <taxon>Bacteria</taxon>
        <taxon>Pseudomonadati</taxon>
        <taxon>Pseudomonadota</taxon>
        <taxon>Gammaproteobacteria</taxon>
        <taxon>Cellvibrionales</taxon>
        <taxon>Halieaceae</taxon>
        <taxon>Candidatus Litorirhabdus</taxon>
    </lineage>
</organism>
<evidence type="ECO:0000256" key="10">
    <source>
        <dbReference type="SAM" id="SignalP"/>
    </source>
</evidence>
<evidence type="ECO:0000256" key="8">
    <source>
        <dbReference type="PROSITE-ProRule" id="PRU01360"/>
    </source>
</evidence>
<accession>A0ABT3TEJ5</accession>
<keyword evidence="10" id="KW-0732">Signal</keyword>